<dbReference type="InterPro" id="IPR003399">
    <property type="entry name" value="Mce/MlaD"/>
</dbReference>
<dbReference type="PANTHER" id="PTHR33371:SF4">
    <property type="entry name" value="INTERMEMBRANE PHOSPHOLIPID TRANSPORT SYSTEM BINDING PROTEIN MLAD"/>
    <property type="match status" value="1"/>
</dbReference>
<dbReference type="NCBIfam" id="TIGR00996">
    <property type="entry name" value="Mtu_fam_mce"/>
    <property type="match status" value="1"/>
</dbReference>
<feature type="domain" description="Mammalian cell entry C-terminal" evidence="3">
    <location>
        <begin position="107"/>
        <end position="294"/>
    </location>
</feature>
<keyword evidence="5" id="KW-1185">Reference proteome</keyword>
<dbReference type="AlphaFoldDB" id="E2S874"/>
<dbReference type="InterPro" id="IPR005693">
    <property type="entry name" value="Mce"/>
</dbReference>
<comment type="caution">
    <text evidence="4">The sequence shown here is derived from an EMBL/GenBank/DDBJ whole genome shotgun (WGS) entry which is preliminary data.</text>
</comment>
<dbReference type="Pfam" id="PF11887">
    <property type="entry name" value="Mce4_CUP1"/>
    <property type="match status" value="1"/>
</dbReference>
<evidence type="ECO:0000256" key="1">
    <source>
        <dbReference type="SAM" id="MobiDB-lite"/>
    </source>
</evidence>
<reference evidence="4" key="1">
    <citation type="submission" date="2010-08" db="EMBL/GenBank/DDBJ databases">
        <authorList>
            <person name="Muzny D."/>
            <person name="Qin X."/>
            <person name="Buhay C."/>
            <person name="Dugan-Rocha S."/>
            <person name="Ding Y."/>
            <person name="Chen G."/>
            <person name="Hawes A."/>
            <person name="Holder M."/>
            <person name="Jhangiani S."/>
            <person name="Johnson A."/>
            <person name="Khan Z."/>
            <person name="Li Z."/>
            <person name="Liu W."/>
            <person name="Liu X."/>
            <person name="Perez L."/>
            <person name="Shen H."/>
            <person name="Wang Q."/>
            <person name="Watt J."/>
            <person name="Xi L."/>
            <person name="Xin Y."/>
            <person name="Zhou J."/>
            <person name="Deng J."/>
            <person name="Jiang H."/>
            <person name="Liu Y."/>
            <person name="Qu J."/>
            <person name="Song X.-Z."/>
            <person name="Zhang L."/>
            <person name="Villasana D."/>
            <person name="Johnson A."/>
            <person name="Liu J."/>
            <person name="Liyanage D."/>
            <person name="Lorensuhewa L."/>
            <person name="Robinson T."/>
            <person name="Song A."/>
            <person name="Song B.-B."/>
            <person name="Dinh H."/>
            <person name="Thornton R."/>
            <person name="Coyle M."/>
            <person name="Francisco L."/>
            <person name="Jackson L."/>
            <person name="Javaid M."/>
            <person name="Korchina V."/>
            <person name="Kovar C."/>
            <person name="Mata R."/>
            <person name="Mathew T."/>
            <person name="Ngo R."/>
            <person name="Nguyen L."/>
            <person name="Nguyen N."/>
            <person name="Okwuonu G."/>
            <person name="Ongeri F."/>
            <person name="Pham C."/>
            <person name="Simmons D."/>
            <person name="Wilczek-Boney K."/>
            <person name="Hale W."/>
            <person name="Jakkamsetti A."/>
            <person name="Pham P."/>
            <person name="Ruth R."/>
            <person name="San Lucas F."/>
            <person name="Warren J."/>
            <person name="Zhang J."/>
            <person name="Zhao Z."/>
            <person name="Zhou C."/>
            <person name="Zhu D."/>
            <person name="Lee S."/>
            <person name="Bess C."/>
            <person name="Blankenburg K."/>
            <person name="Forbes L."/>
            <person name="Fu Q."/>
            <person name="Gubbala S."/>
            <person name="Hirani K."/>
            <person name="Jayaseelan J.C."/>
            <person name="Lara F."/>
            <person name="Munidasa M."/>
            <person name="Palculict T."/>
            <person name="Patil S."/>
            <person name="Pu L.-L."/>
            <person name="Saada N."/>
            <person name="Tang L."/>
            <person name="Weissenberger G."/>
            <person name="Zhu Y."/>
            <person name="Hemphill L."/>
            <person name="Shang Y."/>
            <person name="Youmans B."/>
            <person name="Ayvaz T."/>
            <person name="Ross M."/>
            <person name="Santibanez J."/>
            <person name="Aqrawi P."/>
            <person name="Gross S."/>
            <person name="Joshi V."/>
            <person name="Fowler G."/>
            <person name="Nazareth L."/>
            <person name="Reid J."/>
            <person name="Worley K."/>
            <person name="Petrosino J."/>
            <person name="Highlander S."/>
            <person name="Gibbs R."/>
        </authorList>
    </citation>
    <scope>NUCLEOTIDE SEQUENCE [LARGE SCALE GENOMIC DNA]</scope>
    <source>
        <strain evidence="4">DSM 15272</strain>
    </source>
</reference>
<sequence length="397" mass="41227">MSLRQWTAFGVVVTVAVALFLGVRGNETAVTAYFSSAVGLYPKDEVRVLGVKVGTVTKVEPQGDVVKVTFSIDDQPIPADAQAAIIAPNLVNGRFIQLAPVYNGGDTLSDGDEIPVARTAVPISFDEVKQELTDLSTALTANDVGGAPLSDVITALDGNLAEGTAERLATSLSSLRSAATDLSDDSGDIFSTIDQLNTFTENLVVNDAALRSATQELDTFAGTLDGSSEQIGTAISTLQVALADVGQFVEQNRTTVAETFDQLLPVVETVANQSNDLAQLLHLAPAAVENFYGTVENSAVTGRAQLANLNSTGELLCGLLLSVGPNAEACRQSLTPLFDLLGLEPLPLSPGTAELTEASPDSAPSAPIPTTEQLQQPASPLLQLLSPLARLTSGGTP</sequence>
<name>E2S874_9ACTN</name>
<evidence type="ECO:0000313" key="4">
    <source>
        <dbReference type="EMBL" id="EFQ84379.1"/>
    </source>
</evidence>
<feature type="domain" description="Mce/MlaD" evidence="2">
    <location>
        <begin position="28"/>
        <end position="100"/>
    </location>
</feature>
<dbReference type="InterPro" id="IPR052336">
    <property type="entry name" value="MlaD_Phospholipid_Transporter"/>
</dbReference>
<dbReference type="GO" id="GO:0005576">
    <property type="term" value="C:extracellular region"/>
    <property type="evidence" value="ECO:0007669"/>
    <property type="project" value="TreeGrafter"/>
</dbReference>
<protein>
    <submittedName>
        <fullName evidence="4">Virulence factor Mce family protein</fullName>
    </submittedName>
</protein>
<organism evidence="4 5">
    <name type="scientific">Aeromicrobium marinum DSM 15272</name>
    <dbReference type="NCBI Taxonomy" id="585531"/>
    <lineage>
        <taxon>Bacteria</taxon>
        <taxon>Bacillati</taxon>
        <taxon>Actinomycetota</taxon>
        <taxon>Actinomycetes</taxon>
        <taxon>Propionibacteriales</taxon>
        <taxon>Nocardioidaceae</taxon>
        <taxon>Aeromicrobium</taxon>
    </lineage>
</organism>
<dbReference type="Proteomes" id="UP000003111">
    <property type="component" value="Unassembled WGS sequence"/>
</dbReference>
<proteinExistence type="predicted"/>
<accession>E2S874</accession>
<dbReference type="Pfam" id="PF02470">
    <property type="entry name" value="MlaD"/>
    <property type="match status" value="1"/>
</dbReference>
<dbReference type="STRING" id="585531.HMPREF0063_10231"/>
<dbReference type="eggNOG" id="COG1463">
    <property type="taxonomic scope" value="Bacteria"/>
</dbReference>
<gene>
    <name evidence="4" type="ORF">HMPREF0063_10231</name>
</gene>
<dbReference type="PANTHER" id="PTHR33371">
    <property type="entry name" value="INTERMEMBRANE PHOSPHOLIPID TRANSPORT SYSTEM BINDING PROTEIN MLAD-RELATED"/>
    <property type="match status" value="1"/>
</dbReference>
<dbReference type="EMBL" id="ACLF03000002">
    <property type="protein sequence ID" value="EFQ84379.1"/>
    <property type="molecule type" value="Genomic_DNA"/>
</dbReference>
<evidence type="ECO:0000259" key="3">
    <source>
        <dbReference type="Pfam" id="PF11887"/>
    </source>
</evidence>
<dbReference type="OrthoDB" id="4516955at2"/>
<evidence type="ECO:0000259" key="2">
    <source>
        <dbReference type="Pfam" id="PF02470"/>
    </source>
</evidence>
<dbReference type="InterPro" id="IPR024516">
    <property type="entry name" value="Mce_C"/>
</dbReference>
<dbReference type="HOGENOM" id="CLU_044068_1_0_11"/>
<feature type="region of interest" description="Disordered" evidence="1">
    <location>
        <begin position="351"/>
        <end position="379"/>
    </location>
</feature>
<evidence type="ECO:0000313" key="5">
    <source>
        <dbReference type="Proteomes" id="UP000003111"/>
    </source>
</evidence>